<sequence>MKRKDIKKLAAPIGLIVGALAFSFFGADQTTVKEGVETIIIAATGLAAAFMNPDKKEEQPSEGEGDYESKQQKDVSI</sequence>
<evidence type="ECO:0000256" key="2">
    <source>
        <dbReference type="SAM" id="SignalP"/>
    </source>
</evidence>
<evidence type="ECO:0000313" key="4">
    <source>
        <dbReference type="Proteomes" id="UP001597520"/>
    </source>
</evidence>
<keyword evidence="4" id="KW-1185">Reference proteome</keyword>
<dbReference type="RefSeq" id="WP_380711540.1">
    <property type="nucleotide sequence ID" value="NZ_JBHUML010000002.1"/>
</dbReference>
<feature type="compositionally biased region" description="Basic and acidic residues" evidence="1">
    <location>
        <begin position="67"/>
        <end position="77"/>
    </location>
</feature>
<feature type="region of interest" description="Disordered" evidence="1">
    <location>
        <begin position="51"/>
        <end position="77"/>
    </location>
</feature>
<dbReference type="Proteomes" id="UP001597520">
    <property type="component" value="Unassembled WGS sequence"/>
</dbReference>
<organism evidence="3 4">
    <name type="scientific">Salibacterium lacus</name>
    <dbReference type="NCBI Taxonomy" id="1898109"/>
    <lineage>
        <taxon>Bacteria</taxon>
        <taxon>Bacillati</taxon>
        <taxon>Bacillota</taxon>
        <taxon>Bacilli</taxon>
        <taxon>Bacillales</taxon>
        <taxon>Bacillaceae</taxon>
    </lineage>
</organism>
<feature type="chain" id="PRO_5045380038" evidence="2">
    <location>
        <begin position="27"/>
        <end position="77"/>
    </location>
</feature>
<accession>A0ABW5SXG6</accession>
<dbReference type="EMBL" id="JBHUML010000002">
    <property type="protein sequence ID" value="MFD2704251.1"/>
    <property type="molecule type" value="Genomic_DNA"/>
</dbReference>
<name>A0ABW5SXG6_9BACI</name>
<comment type="caution">
    <text evidence="3">The sequence shown here is derived from an EMBL/GenBank/DDBJ whole genome shotgun (WGS) entry which is preliminary data.</text>
</comment>
<feature type="signal peptide" evidence="2">
    <location>
        <begin position="1"/>
        <end position="26"/>
    </location>
</feature>
<keyword evidence="2" id="KW-0732">Signal</keyword>
<evidence type="ECO:0000256" key="1">
    <source>
        <dbReference type="SAM" id="MobiDB-lite"/>
    </source>
</evidence>
<gene>
    <name evidence="3" type="ORF">ACFSUB_02125</name>
</gene>
<reference evidence="4" key="1">
    <citation type="journal article" date="2019" name="Int. J. Syst. Evol. Microbiol.">
        <title>The Global Catalogue of Microorganisms (GCM) 10K type strain sequencing project: providing services to taxonomists for standard genome sequencing and annotation.</title>
        <authorList>
            <consortium name="The Broad Institute Genomics Platform"/>
            <consortium name="The Broad Institute Genome Sequencing Center for Infectious Disease"/>
            <person name="Wu L."/>
            <person name="Ma J."/>
        </authorList>
    </citation>
    <scope>NUCLEOTIDE SEQUENCE [LARGE SCALE GENOMIC DNA]</scope>
    <source>
        <strain evidence="4">KCTC 33792</strain>
    </source>
</reference>
<evidence type="ECO:0000313" key="3">
    <source>
        <dbReference type="EMBL" id="MFD2704251.1"/>
    </source>
</evidence>
<proteinExistence type="predicted"/>
<protein>
    <submittedName>
        <fullName evidence="3">Uncharacterized protein</fullName>
    </submittedName>
</protein>